<organism evidence="1 2">
    <name type="scientific">Sphaerisporangium rufum</name>
    <dbReference type="NCBI Taxonomy" id="1381558"/>
    <lineage>
        <taxon>Bacteria</taxon>
        <taxon>Bacillati</taxon>
        <taxon>Actinomycetota</taxon>
        <taxon>Actinomycetes</taxon>
        <taxon>Streptosporangiales</taxon>
        <taxon>Streptosporangiaceae</taxon>
        <taxon>Sphaerisporangium</taxon>
    </lineage>
</organism>
<dbReference type="EMBL" id="BOOU01000102">
    <property type="protein sequence ID" value="GII81596.1"/>
    <property type="molecule type" value="Genomic_DNA"/>
</dbReference>
<reference evidence="1" key="1">
    <citation type="submission" date="2021-01" db="EMBL/GenBank/DDBJ databases">
        <title>Whole genome shotgun sequence of Sphaerisporangium rufum NBRC 109079.</title>
        <authorList>
            <person name="Komaki H."/>
            <person name="Tamura T."/>
        </authorList>
    </citation>
    <scope>NUCLEOTIDE SEQUENCE</scope>
    <source>
        <strain evidence="1">NBRC 109079</strain>
    </source>
</reference>
<accession>A0A919V1Z1</accession>
<name>A0A919V1Z1_9ACTN</name>
<evidence type="ECO:0000313" key="2">
    <source>
        <dbReference type="Proteomes" id="UP000655287"/>
    </source>
</evidence>
<protein>
    <submittedName>
        <fullName evidence="1">Uncharacterized protein</fullName>
    </submittedName>
</protein>
<sequence length="44" mass="4414">MVKAMATRLVAAMVAGRFGWGLAALAMVVVVAGAVPVPSGISWT</sequence>
<dbReference type="AlphaFoldDB" id="A0A919V1Z1"/>
<gene>
    <name evidence="1" type="ORF">Sru01_65780</name>
</gene>
<comment type="caution">
    <text evidence="1">The sequence shown here is derived from an EMBL/GenBank/DDBJ whole genome shotgun (WGS) entry which is preliminary data.</text>
</comment>
<proteinExistence type="predicted"/>
<dbReference type="Proteomes" id="UP000655287">
    <property type="component" value="Unassembled WGS sequence"/>
</dbReference>
<dbReference type="RefSeq" id="WP_275412234.1">
    <property type="nucleotide sequence ID" value="NZ_BOOU01000102.1"/>
</dbReference>
<evidence type="ECO:0000313" key="1">
    <source>
        <dbReference type="EMBL" id="GII81596.1"/>
    </source>
</evidence>
<keyword evidence="2" id="KW-1185">Reference proteome</keyword>